<evidence type="ECO:0000313" key="3">
    <source>
        <dbReference type="Proteomes" id="UP001148018"/>
    </source>
</evidence>
<evidence type="ECO:0000313" key="2">
    <source>
        <dbReference type="EMBL" id="KAJ3600941.1"/>
    </source>
</evidence>
<comment type="caution">
    <text evidence="2">The sequence shown here is derived from an EMBL/GenBank/DDBJ whole genome shotgun (WGS) entry which is preliminary data.</text>
</comment>
<name>A0A9Q0IL27_9TELE</name>
<feature type="region of interest" description="Disordered" evidence="1">
    <location>
        <begin position="1"/>
        <end position="38"/>
    </location>
</feature>
<keyword evidence="3" id="KW-1185">Reference proteome</keyword>
<dbReference type="AlphaFoldDB" id="A0A9Q0IL27"/>
<evidence type="ECO:0000256" key="1">
    <source>
        <dbReference type="SAM" id="MobiDB-lite"/>
    </source>
</evidence>
<protein>
    <submittedName>
        <fullName evidence="2">Uncharacterized protein</fullName>
    </submittedName>
</protein>
<proteinExistence type="predicted"/>
<feature type="compositionally biased region" description="Polar residues" evidence="1">
    <location>
        <begin position="1"/>
        <end position="11"/>
    </location>
</feature>
<organism evidence="2 3">
    <name type="scientific">Muraenolepis orangiensis</name>
    <name type="common">Patagonian moray cod</name>
    <dbReference type="NCBI Taxonomy" id="630683"/>
    <lineage>
        <taxon>Eukaryota</taxon>
        <taxon>Metazoa</taxon>
        <taxon>Chordata</taxon>
        <taxon>Craniata</taxon>
        <taxon>Vertebrata</taxon>
        <taxon>Euteleostomi</taxon>
        <taxon>Actinopterygii</taxon>
        <taxon>Neopterygii</taxon>
        <taxon>Teleostei</taxon>
        <taxon>Neoteleostei</taxon>
        <taxon>Acanthomorphata</taxon>
        <taxon>Zeiogadaria</taxon>
        <taxon>Gadariae</taxon>
        <taxon>Gadiformes</taxon>
        <taxon>Muraenolepidoidei</taxon>
        <taxon>Muraenolepididae</taxon>
        <taxon>Muraenolepis</taxon>
    </lineage>
</organism>
<reference evidence="2" key="1">
    <citation type="submission" date="2022-07" db="EMBL/GenBank/DDBJ databases">
        <title>Chromosome-level genome of Muraenolepis orangiensis.</title>
        <authorList>
            <person name="Kim J."/>
        </authorList>
    </citation>
    <scope>NUCLEOTIDE SEQUENCE</scope>
    <source>
        <strain evidence="2">KU_S4_2022</strain>
        <tissue evidence="2">Muscle</tissue>
    </source>
</reference>
<dbReference type="EMBL" id="JANIIK010000047">
    <property type="protein sequence ID" value="KAJ3600941.1"/>
    <property type="molecule type" value="Genomic_DNA"/>
</dbReference>
<accession>A0A9Q0IL27</accession>
<dbReference type="OrthoDB" id="8921497at2759"/>
<sequence length="149" mass="16546">MDSPHSHSTGLAPSLERQESSLSQSSTSSISDATAPASTRFQTFNQELTFLGEVGEEFTELESEDTDGSNVVFMGQVSEYEQPNLDDTLPVSPQTTPSGERVTTIVVVHRGQVLPELIAHFCNDELRDIKIQLLLPMELLRWGMMMEEM</sequence>
<feature type="compositionally biased region" description="Low complexity" evidence="1">
    <location>
        <begin position="20"/>
        <end position="38"/>
    </location>
</feature>
<dbReference type="Proteomes" id="UP001148018">
    <property type="component" value="Unassembled WGS sequence"/>
</dbReference>
<gene>
    <name evidence="2" type="ORF">NHX12_031914</name>
</gene>